<evidence type="ECO:0000313" key="6">
    <source>
        <dbReference type="EMBL" id="OBA20104.1"/>
    </source>
</evidence>
<comment type="subcellular location">
    <subcellularLocation>
        <location evidence="1">Peroxisome membrane</location>
        <topology evidence="1">Single-pass membrane protein</topology>
    </subcellularLocation>
</comment>
<dbReference type="GO" id="GO:0045046">
    <property type="term" value="P:protein import into peroxisome membrane"/>
    <property type="evidence" value="ECO:0007669"/>
    <property type="project" value="TreeGrafter"/>
</dbReference>
<dbReference type="GeneID" id="30028035"/>
<gene>
    <name evidence="6" type="ORF">METBIDRAFT_212861</name>
</gene>
<keyword evidence="5" id="KW-0812">Transmembrane</keyword>
<dbReference type="Proteomes" id="UP000092555">
    <property type="component" value="Unassembled WGS sequence"/>
</dbReference>
<reference evidence="6 7" key="1">
    <citation type="submission" date="2016-05" db="EMBL/GenBank/DDBJ databases">
        <title>Comparative genomics of biotechnologically important yeasts.</title>
        <authorList>
            <consortium name="DOE Joint Genome Institute"/>
            <person name="Riley R."/>
            <person name="Haridas S."/>
            <person name="Wolfe K.H."/>
            <person name="Lopes M.R."/>
            <person name="Hittinger C.T."/>
            <person name="Goker M."/>
            <person name="Salamov A."/>
            <person name="Wisecaver J."/>
            <person name="Long T.M."/>
            <person name="Aerts A.L."/>
            <person name="Barry K."/>
            <person name="Choi C."/>
            <person name="Clum A."/>
            <person name="Coughlan A.Y."/>
            <person name="Deshpande S."/>
            <person name="Douglass A.P."/>
            <person name="Hanson S.J."/>
            <person name="Klenk H.-P."/>
            <person name="LaButti K."/>
            <person name="Lapidus A."/>
            <person name="Lindquist E."/>
            <person name="Lipzen A."/>
            <person name="Meier-kolthoff J.P."/>
            <person name="Ohm R.A."/>
            <person name="Otillar R.P."/>
            <person name="Pangilinan J."/>
            <person name="Peng Y."/>
            <person name="Rokas A."/>
            <person name="Rosa C.A."/>
            <person name="Scheuner C."/>
            <person name="Sibirny A.A."/>
            <person name="Slot J.C."/>
            <person name="Stielow J.B."/>
            <person name="Sun H."/>
            <person name="Kurtzman C.P."/>
            <person name="Blackwell M."/>
            <person name="Grigoriev I.V."/>
            <person name="Jeffries T.W."/>
        </authorList>
    </citation>
    <scope>NUCLEOTIDE SEQUENCE [LARGE SCALE GENOMIC DNA]</scope>
    <source>
        <strain evidence="6 7">NRRL YB-4993</strain>
    </source>
</reference>
<keyword evidence="5" id="KW-1133">Transmembrane helix</keyword>
<dbReference type="PANTHER" id="PTHR28080:SF1">
    <property type="entry name" value="PEROXISOMAL BIOGENESIS FACTOR 3"/>
    <property type="match status" value="1"/>
</dbReference>
<dbReference type="GO" id="GO:0005778">
    <property type="term" value="C:peroxisomal membrane"/>
    <property type="evidence" value="ECO:0007669"/>
    <property type="project" value="UniProtKB-SubCell"/>
</dbReference>
<dbReference type="RefSeq" id="XP_018710629.1">
    <property type="nucleotide sequence ID" value="XM_018855059.1"/>
</dbReference>
<dbReference type="PANTHER" id="PTHR28080">
    <property type="entry name" value="PEROXISOMAL BIOGENESIS FACTOR 3"/>
    <property type="match status" value="1"/>
</dbReference>
<dbReference type="OrthoDB" id="45930at2759"/>
<evidence type="ECO:0000313" key="7">
    <source>
        <dbReference type="Proteomes" id="UP000092555"/>
    </source>
</evidence>
<proteinExistence type="inferred from homology"/>
<comment type="similarity">
    <text evidence="2">Belongs to the peroxin-3 family.</text>
</comment>
<dbReference type="InterPro" id="IPR006966">
    <property type="entry name" value="Peroxin-3"/>
</dbReference>
<name>A0A1A0H7N0_9ASCO</name>
<keyword evidence="5" id="KW-0472">Membrane</keyword>
<keyword evidence="3" id="KW-0576">Peroxisome</keyword>
<keyword evidence="7" id="KW-1185">Reference proteome</keyword>
<dbReference type="AlphaFoldDB" id="A0A1A0H7N0"/>
<evidence type="ECO:0000256" key="4">
    <source>
        <dbReference type="ARBA" id="ARBA00032508"/>
    </source>
</evidence>
<comment type="caution">
    <text evidence="6">The sequence shown here is derived from an EMBL/GenBank/DDBJ whole genome shotgun (WGS) entry which is preliminary data.</text>
</comment>
<feature type="transmembrane region" description="Helical" evidence="5">
    <location>
        <begin position="20"/>
        <end position="37"/>
    </location>
</feature>
<organism evidence="6 7">
    <name type="scientific">Metschnikowia bicuspidata var. bicuspidata NRRL YB-4993</name>
    <dbReference type="NCBI Taxonomy" id="869754"/>
    <lineage>
        <taxon>Eukaryota</taxon>
        <taxon>Fungi</taxon>
        <taxon>Dikarya</taxon>
        <taxon>Ascomycota</taxon>
        <taxon>Saccharomycotina</taxon>
        <taxon>Pichiomycetes</taxon>
        <taxon>Metschnikowiaceae</taxon>
        <taxon>Metschnikowia</taxon>
    </lineage>
</organism>
<sequence>MPILSTLAAFFRRHKRKLMFTSAASVTAYLLFHQLVIKRFRNFQNSLRQELYVKEQIKRRYIQTQTDCYLTILALLPVLTHPIMVHLPTESITSALKRKKNVNREMSDSLTTENLLAHSEENPSLSSLDMQHLMSKSKLELWNDLKVKSISRILALIYSSSGLLLLTRLQLNILARKSYLELAIAMAGGSPQTGSQNSYDYFIEQSYLSLSWWLLNHGWLEISDRIEKLVERKFSGISPKTEMTMEKFSQMLSEINDDVFSDIECPVMHLIYPIKYDDLIETLMSTNPELVSELEGKDLNLVKLVNETNYVLTDAFTLHVFSKLVQSGLSTLYENILIQLNPESQAGRANKLATFLAQLSVQSAMLGDSQSYSVDSEIPGNAYINKINDVDELEEFSASIYSNFE</sequence>
<dbReference type="GO" id="GO:0030674">
    <property type="term" value="F:protein-macromolecule adaptor activity"/>
    <property type="evidence" value="ECO:0007669"/>
    <property type="project" value="TreeGrafter"/>
</dbReference>
<evidence type="ECO:0000256" key="2">
    <source>
        <dbReference type="ARBA" id="ARBA00008933"/>
    </source>
</evidence>
<dbReference type="STRING" id="869754.A0A1A0H7N0"/>
<evidence type="ECO:0000256" key="3">
    <source>
        <dbReference type="ARBA" id="ARBA00023140"/>
    </source>
</evidence>
<evidence type="ECO:0000256" key="1">
    <source>
        <dbReference type="ARBA" id="ARBA00004549"/>
    </source>
</evidence>
<protein>
    <recommendedName>
        <fullName evidence="4">Peroxin-3</fullName>
    </recommendedName>
</protein>
<evidence type="ECO:0000256" key="5">
    <source>
        <dbReference type="SAM" id="Phobius"/>
    </source>
</evidence>
<accession>A0A1A0H7N0</accession>
<dbReference type="EMBL" id="LXTC01000005">
    <property type="protein sequence ID" value="OBA20104.1"/>
    <property type="molecule type" value="Genomic_DNA"/>
</dbReference>
<dbReference type="Pfam" id="PF04882">
    <property type="entry name" value="Peroxin-3"/>
    <property type="match status" value="1"/>
</dbReference>